<dbReference type="EMBL" id="SMAL01000003">
    <property type="protein sequence ID" value="TCT15612.1"/>
    <property type="molecule type" value="Genomic_DNA"/>
</dbReference>
<organism evidence="4 5">
    <name type="scientific">Natranaerovirga pectinivora</name>
    <dbReference type="NCBI Taxonomy" id="682400"/>
    <lineage>
        <taxon>Bacteria</taxon>
        <taxon>Bacillati</taxon>
        <taxon>Bacillota</taxon>
        <taxon>Clostridia</taxon>
        <taxon>Lachnospirales</taxon>
        <taxon>Natranaerovirgaceae</taxon>
        <taxon>Natranaerovirga</taxon>
    </lineage>
</organism>
<evidence type="ECO:0000259" key="3">
    <source>
        <dbReference type="PROSITE" id="PS50977"/>
    </source>
</evidence>
<dbReference type="PANTHER" id="PTHR43479">
    <property type="entry name" value="ACREF/ENVCD OPERON REPRESSOR-RELATED"/>
    <property type="match status" value="1"/>
</dbReference>
<dbReference type="SUPFAM" id="SSF46689">
    <property type="entry name" value="Homeodomain-like"/>
    <property type="match status" value="1"/>
</dbReference>
<dbReference type="GO" id="GO:0003677">
    <property type="term" value="F:DNA binding"/>
    <property type="evidence" value="ECO:0007669"/>
    <property type="project" value="UniProtKB-UniRule"/>
</dbReference>
<feature type="domain" description="HTH tetR-type" evidence="3">
    <location>
        <begin position="6"/>
        <end position="66"/>
    </location>
</feature>
<sequence length="189" mass="22437">MGKDSDTTKKKLANALKILMGERPFEKIKIQDIVDLCDMNRRTFYYHFQDIYELLEWFYHEEALKQFEINSTYESWPKEVLYLFNYIESNKEITLCAFKSLGRAYLEDFMYKIVFRVVKNITYEMAEGLDVKEMQKDFLAHFYTVTLVGLITHWIQADCKENPVEITNMTKVIVKGTMVNALNQFAQND</sequence>
<keyword evidence="5" id="KW-1185">Reference proteome</keyword>
<dbReference type="OrthoDB" id="9810250at2"/>
<dbReference type="InterPro" id="IPR050624">
    <property type="entry name" value="HTH-type_Tx_Regulator"/>
</dbReference>
<protein>
    <submittedName>
        <fullName evidence="4">TetR family transcriptional regulator</fullName>
    </submittedName>
</protein>
<dbReference type="Pfam" id="PF14278">
    <property type="entry name" value="TetR_C_8"/>
    <property type="match status" value="1"/>
</dbReference>
<dbReference type="AlphaFoldDB" id="A0A4R3MLN2"/>
<dbReference type="RefSeq" id="WP_132251452.1">
    <property type="nucleotide sequence ID" value="NZ_SMAL01000003.1"/>
</dbReference>
<comment type="caution">
    <text evidence="4">The sequence shown here is derived from an EMBL/GenBank/DDBJ whole genome shotgun (WGS) entry which is preliminary data.</text>
</comment>
<accession>A0A4R3MLN2</accession>
<feature type="DNA-binding region" description="H-T-H motif" evidence="2">
    <location>
        <begin position="29"/>
        <end position="48"/>
    </location>
</feature>
<dbReference type="InterPro" id="IPR039532">
    <property type="entry name" value="TetR_C_Firmicutes"/>
</dbReference>
<evidence type="ECO:0000313" key="4">
    <source>
        <dbReference type="EMBL" id="TCT15612.1"/>
    </source>
</evidence>
<reference evidence="4 5" key="1">
    <citation type="submission" date="2019-03" db="EMBL/GenBank/DDBJ databases">
        <title>Genomic Encyclopedia of Type Strains, Phase IV (KMG-IV): sequencing the most valuable type-strain genomes for metagenomic binning, comparative biology and taxonomic classification.</title>
        <authorList>
            <person name="Goeker M."/>
        </authorList>
    </citation>
    <scope>NUCLEOTIDE SEQUENCE [LARGE SCALE GENOMIC DNA]</scope>
    <source>
        <strain evidence="4 5">DSM 24629</strain>
    </source>
</reference>
<dbReference type="InterPro" id="IPR001647">
    <property type="entry name" value="HTH_TetR"/>
</dbReference>
<dbReference type="PANTHER" id="PTHR43479:SF7">
    <property type="entry name" value="TETR-FAMILY TRANSCRIPTIONAL REGULATOR"/>
    <property type="match status" value="1"/>
</dbReference>
<dbReference type="Gene3D" id="1.10.357.10">
    <property type="entry name" value="Tetracycline Repressor, domain 2"/>
    <property type="match status" value="1"/>
</dbReference>
<name>A0A4R3MLN2_9FIRM</name>
<gene>
    <name evidence="4" type="ORF">EDC18_103320</name>
</gene>
<evidence type="ECO:0000256" key="2">
    <source>
        <dbReference type="PROSITE-ProRule" id="PRU00335"/>
    </source>
</evidence>
<dbReference type="Proteomes" id="UP000294902">
    <property type="component" value="Unassembled WGS sequence"/>
</dbReference>
<evidence type="ECO:0000256" key="1">
    <source>
        <dbReference type="ARBA" id="ARBA00023125"/>
    </source>
</evidence>
<keyword evidence="1 2" id="KW-0238">DNA-binding</keyword>
<dbReference type="PROSITE" id="PS50977">
    <property type="entry name" value="HTH_TETR_2"/>
    <property type="match status" value="1"/>
</dbReference>
<dbReference type="Pfam" id="PF00440">
    <property type="entry name" value="TetR_N"/>
    <property type="match status" value="1"/>
</dbReference>
<dbReference type="InterPro" id="IPR009057">
    <property type="entry name" value="Homeodomain-like_sf"/>
</dbReference>
<evidence type="ECO:0000313" key="5">
    <source>
        <dbReference type="Proteomes" id="UP000294902"/>
    </source>
</evidence>
<proteinExistence type="predicted"/>